<feature type="region of interest" description="Disordered" evidence="8">
    <location>
        <begin position="812"/>
        <end position="834"/>
    </location>
</feature>
<evidence type="ECO:0000256" key="7">
    <source>
        <dbReference type="RuleBase" id="RU049441"/>
    </source>
</evidence>
<feature type="region of interest" description="Disordered" evidence="8">
    <location>
        <begin position="402"/>
        <end position="538"/>
    </location>
</feature>
<evidence type="ECO:0000256" key="6">
    <source>
        <dbReference type="ARBA" id="ARBA00023054"/>
    </source>
</evidence>
<evidence type="ECO:0000256" key="8">
    <source>
        <dbReference type="SAM" id="MobiDB-lite"/>
    </source>
</evidence>
<keyword evidence="10" id="KW-1185">Reference proteome</keyword>
<comment type="similarity">
    <text evidence="2 7">Belongs to the NST1 family.</text>
</comment>
<accession>A0ABR3GD79</accession>
<keyword evidence="5 7" id="KW-0346">Stress response</keyword>
<feature type="compositionally biased region" description="Pro residues" evidence="8">
    <location>
        <begin position="191"/>
        <end position="204"/>
    </location>
</feature>
<feature type="region of interest" description="Disordered" evidence="8">
    <location>
        <begin position="1"/>
        <end position="60"/>
    </location>
</feature>
<keyword evidence="6 7" id="KW-0175">Coiled coil</keyword>
<organism evidence="9 10">
    <name type="scientific">Discina gigas</name>
    <dbReference type="NCBI Taxonomy" id="1032678"/>
    <lineage>
        <taxon>Eukaryota</taxon>
        <taxon>Fungi</taxon>
        <taxon>Dikarya</taxon>
        <taxon>Ascomycota</taxon>
        <taxon>Pezizomycotina</taxon>
        <taxon>Pezizomycetes</taxon>
        <taxon>Pezizales</taxon>
        <taxon>Discinaceae</taxon>
        <taxon>Discina</taxon>
    </lineage>
</organism>
<comment type="caution">
    <text evidence="9">The sequence shown here is derived from an EMBL/GenBank/DDBJ whole genome shotgun (WGS) entry which is preliminary data.</text>
</comment>
<evidence type="ECO:0000256" key="4">
    <source>
        <dbReference type="ARBA" id="ARBA00022490"/>
    </source>
</evidence>
<feature type="region of interest" description="Disordered" evidence="8">
    <location>
        <begin position="1021"/>
        <end position="1066"/>
    </location>
</feature>
<evidence type="ECO:0000256" key="5">
    <source>
        <dbReference type="ARBA" id="ARBA00023016"/>
    </source>
</evidence>
<name>A0ABR3GD79_9PEZI</name>
<evidence type="ECO:0000313" key="9">
    <source>
        <dbReference type="EMBL" id="KAL0633773.1"/>
    </source>
</evidence>
<comment type="function">
    <text evidence="7">May act as a negative regulator of salt tolerance.</text>
</comment>
<evidence type="ECO:0000256" key="2">
    <source>
        <dbReference type="ARBA" id="ARBA00007112"/>
    </source>
</evidence>
<feature type="compositionally biased region" description="Basic residues" evidence="8">
    <location>
        <begin position="47"/>
        <end position="58"/>
    </location>
</feature>
<feature type="region of interest" description="Disordered" evidence="8">
    <location>
        <begin position="170"/>
        <end position="254"/>
    </location>
</feature>
<feature type="compositionally biased region" description="Basic and acidic residues" evidence="8">
    <location>
        <begin position="1"/>
        <end position="10"/>
    </location>
</feature>
<gene>
    <name evidence="9" type="primary">NST1</name>
    <name evidence="9" type="ORF">Q9L58_007312</name>
</gene>
<dbReference type="Pfam" id="PF13945">
    <property type="entry name" value="NST1"/>
    <property type="match status" value="1"/>
</dbReference>
<proteinExistence type="inferred from homology"/>
<dbReference type="PANTHER" id="PTHR15657">
    <property type="entry name" value="THYROID TRANSCRIPTION FACTOR 1-ASSOCIATED PROTEIN 26"/>
    <property type="match status" value="1"/>
</dbReference>
<sequence>MPDYDDHPPELVDPEDDERYYSGQAYDEDDEDSYTPPIQTTPAPLAGKKKNKKKKKKGVSIVGQELYQTSAVTSGGNHVGISKKKDRIWNTSTNEERERIKDFWLSLGEEERRSLVKVEKEAVLRKMKEQQKHSCSCSVCGRKRTAIEEELEVLYDAYYEELEQYAHQQQNSKYAAQVPHSPSPGTYPTARIPPPPPPPGPPPGHHAHHGHHQGHRVEEIDDDEFDDDDDDEYDDDEDEVLDEPLPENGPRPDFFNFGNSLTVQELTFLRTLTGGILTVADDLLKNDGKKFIEMMEQLAERRMQREEEANAVATGHSSMNMSDTMTEEQRMEEGRRMFQIFAARMFEQRVLTAYREKVARERQDKLLEELDEEDQLRAQREEKKAKAKEKQKEKRRLQKLAKEEERLKREAEKAEEEAKHRAIEERKAEEVRRRKEEQRMKREAEKKAMEDERRRKEEEKKKRLEDEREREAEREKKRREHQERERKKREEVAKKAKEEKDAREKVIKDKREREERENKERDARARREAGERERIKKEEEARAKAEALAAAAMAAATAAAKRPPVSIQTSMLPQPHGAYNSPHLSVATPAIPKQPVGHSPNRTRNASQQGSMQGSVASSPKTPQAVPRIGSSASPSTPILQQNIPGPIIAPNKLFQFPPHIPTSPLPHHIAPPPGVPPPDNNGFPMMNHMGMNGPNPMQPFLSGMPQRPFGNGLPMYQPTQMPMGSNTQYRGFTAPNGMPMQVPAAPGMRPMPPQGRSIFMGDLAPGMHQLPPGVPLMSPGSPFMGNRVEPVPIPIHSHVRALSGSFDPIPLPTPIQRPSSVAPPRDAEGGHSSVDELSKVMGSRALLEDDGQDLMLENRSPNRRGSSGIGFSPRPTRVLQAASPLFMDPMGHIFPGPSWSNPAPLGNMSNSLPSAWSTGAGWSETDAARSTFNRRRVGKLDQIRVLAAHKCRELGGENNNFIEVSTLQRAVEQAAPPDLPVTMKELSDMLDVEGDSVNGGGNFFITHDTNGRTLVRYEEEDERSTDGIGSGMYQAPGAPIGPSNHAPHPGEIGSPAGGGFAHPFKAAVGPPPGIAANGLPSSGF</sequence>
<feature type="compositionally biased region" description="Polar residues" evidence="8">
    <location>
        <begin position="600"/>
        <end position="622"/>
    </location>
</feature>
<feature type="region of interest" description="Disordered" evidence="8">
    <location>
        <begin position="568"/>
        <end position="641"/>
    </location>
</feature>
<feature type="compositionally biased region" description="Acidic residues" evidence="8">
    <location>
        <begin position="219"/>
        <end position="245"/>
    </location>
</feature>
<evidence type="ECO:0000256" key="3">
    <source>
        <dbReference type="ARBA" id="ARBA00020733"/>
    </source>
</evidence>
<comment type="subcellular location">
    <subcellularLocation>
        <location evidence="1 7">Cytoplasm</location>
    </subcellularLocation>
</comment>
<feature type="compositionally biased region" description="Polar residues" evidence="8">
    <location>
        <begin position="631"/>
        <end position="641"/>
    </location>
</feature>
<evidence type="ECO:0000256" key="1">
    <source>
        <dbReference type="ARBA" id="ARBA00004496"/>
    </source>
</evidence>
<feature type="compositionally biased region" description="Basic residues" evidence="8">
    <location>
        <begin position="205"/>
        <end position="214"/>
    </location>
</feature>
<reference evidence="9 10" key="1">
    <citation type="submission" date="2024-02" db="EMBL/GenBank/DDBJ databases">
        <title>Discinaceae phylogenomics.</title>
        <authorList>
            <person name="Dirks A.C."/>
            <person name="James T.Y."/>
        </authorList>
    </citation>
    <scope>NUCLEOTIDE SEQUENCE [LARGE SCALE GENOMIC DNA]</scope>
    <source>
        <strain evidence="9 10">ACD0624</strain>
    </source>
</reference>
<dbReference type="Proteomes" id="UP001447188">
    <property type="component" value="Unassembled WGS sequence"/>
</dbReference>
<dbReference type="EMBL" id="JBBBZM010000114">
    <property type="protein sequence ID" value="KAL0633773.1"/>
    <property type="molecule type" value="Genomic_DNA"/>
</dbReference>
<evidence type="ECO:0000313" key="10">
    <source>
        <dbReference type="Proteomes" id="UP001447188"/>
    </source>
</evidence>
<keyword evidence="4 7" id="KW-0963">Cytoplasm</keyword>
<dbReference type="InterPro" id="IPR025279">
    <property type="entry name" value="NST1"/>
</dbReference>
<protein>
    <recommendedName>
        <fullName evidence="3 7">Stress response protein NST1</fullName>
    </recommendedName>
</protein>
<dbReference type="PANTHER" id="PTHR15657:SF1">
    <property type="entry name" value="THYROID TRANSCRIPTION FACTOR 1-ASSOCIATED PROTEIN 26"/>
    <property type="match status" value="1"/>
</dbReference>